<dbReference type="AlphaFoldDB" id="A0A645I8Y5"/>
<evidence type="ECO:0000256" key="1">
    <source>
        <dbReference type="ARBA" id="ARBA00001974"/>
    </source>
</evidence>
<protein>
    <submittedName>
        <fullName evidence="5">Methylenetetrahydrofolate--tRNA-(Uracil-5-)-methyltransferase TrmFO</fullName>
        <ecNumber evidence="5">2.1.1.74</ecNumber>
    </submittedName>
</protein>
<dbReference type="EMBL" id="VSSQ01108654">
    <property type="protein sequence ID" value="MPN47272.1"/>
    <property type="molecule type" value="Genomic_DNA"/>
</dbReference>
<keyword evidence="5" id="KW-0489">Methyltransferase</keyword>
<dbReference type="Pfam" id="PF01134">
    <property type="entry name" value="GIDA"/>
    <property type="match status" value="1"/>
</dbReference>
<dbReference type="PROSITE" id="PS01281">
    <property type="entry name" value="GIDA_2"/>
    <property type="match status" value="1"/>
</dbReference>
<feature type="domain" description="MnmG N-terminal" evidence="4">
    <location>
        <begin position="1"/>
        <end position="58"/>
    </location>
</feature>
<sequence>MHRNTFINSPQILLPTMQLKANPRLFFAGQITGVEGYVESASSGLVAGMNAALTIMGKKPLHFPADTAHGALCQYITNAEAKHFQPMNINFGLLPPLGKKVKDKKLKNKMIAERALESLENFKCDFDKILHKS</sequence>
<dbReference type="InterPro" id="IPR002218">
    <property type="entry name" value="MnmG-rel"/>
</dbReference>
<evidence type="ECO:0000256" key="3">
    <source>
        <dbReference type="ARBA" id="ARBA00022827"/>
    </source>
</evidence>
<dbReference type="InterPro" id="IPR020595">
    <property type="entry name" value="MnmG-rel_CS"/>
</dbReference>
<comment type="caution">
    <text evidence="5">The sequence shown here is derived from an EMBL/GenBank/DDBJ whole genome shotgun (WGS) entry which is preliminary data.</text>
</comment>
<dbReference type="GO" id="GO:0005829">
    <property type="term" value="C:cytosol"/>
    <property type="evidence" value="ECO:0007669"/>
    <property type="project" value="TreeGrafter"/>
</dbReference>
<evidence type="ECO:0000313" key="5">
    <source>
        <dbReference type="EMBL" id="MPN47272.1"/>
    </source>
</evidence>
<accession>A0A645I8Y5</accession>
<dbReference type="GO" id="GO:0047151">
    <property type="term" value="F:tRNA (uracil(54)-C5)-methyltransferase activity, 5,10-methylenetetrahydrofolate-dependent"/>
    <property type="evidence" value="ECO:0007669"/>
    <property type="project" value="UniProtKB-EC"/>
</dbReference>
<reference evidence="5" key="1">
    <citation type="submission" date="2019-08" db="EMBL/GenBank/DDBJ databases">
        <authorList>
            <person name="Kucharzyk K."/>
            <person name="Murdoch R.W."/>
            <person name="Higgins S."/>
            <person name="Loffler F."/>
        </authorList>
    </citation>
    <scope>NUCLEOTIDE SEQUENCE</scope>
</reference>
<dbReference type="GO" id="GO:0030488">
    <property type="term" value="P:tRNA methylation"/>
    <property type="evidence" value="ECO:0007669"/>
    <property type="project" value="TreeGrafter"/>
</dbReference>
<organism evidence="5">
    <name type="scientific">bioreactor metagenome</name>
    <dbReference type="NCBI Taxonomy" id="1076179"/>
    <lineage>
        <taxon>unclassified sequences</taxon>
        <taxon>metagenomes</taxon>
        <taxon>ecological metagenomes</taxon>
    </lineage>
</organism>
<name>A0A645I8Y5_9ZZZZ</name>
<dbReference type="PANTHER" id="PTHR11806">
    <property type="entry name" value="GLUCOSE INHIBITED DIVISION PROTEIN A"/>
    <property type="match status" value="1"/>
</dbReference>
<dbReference type="PANTHER" id="PTHR11806:SF2">
    <property type="entry name" value="METHYLENETETRAHYDROFOLATE--TRNA-(URACIL-5-)-METHYLTRANSFERASE TRMFO"/>
    <property type="match status" value="1"/>
</dbReference>
<dbReference type="Gene3D" id="3.50.50.60">
    <property type="entry name" value="FAD/NAD(P)-binding domain"/>
    <property type="match status" value="1"/>
</dbReference>
<dbReference type="InterPro" id="IPR036188">
    <property type="entry name" value="FAD/NAD-bd_sf"/>
</dbReference>
<dbReference type="InterPro" id="IPR040131">
    <property type="entry name" value="MnmG_N"/>
</dbReference>
<comment type="cofactor">
    <cofactor evidence="1">
        <name>FAD</name>
        <dbReference type="ChEBI" id="CHEBI:57692"/>
    </cofactor>
</comment>
<evidence type="ECO:0000259" key="4">
    <source>
        <dbReference type="Pfam" id="PF01134"/>
    </source>
</evidence>
<proteinExistence type="predicted"/>
<keyword evidence="2" id="KW-0285">Flavoprotein</keyword>
<dbReference type="GO" id="GO:0050660">
    <property type="term" value="F:flavin adenine dinucleotide binding"/>
    <property type="evidence" value="ECO:0007669"/>
    <property type="project" value="InterPro"/>
</dbReference>
<keyword evidence="3" id="KW-0274">FAD</keyword>
<evidence type="ECO:0000256" key="2">
    <source>
        <dbReference type="ARBA" id="ARBA00022630"/>
    </source>
</evidence>
<dbReference type="EC" id="2.1.1.74" evidence="5"/>
<dbReference type="GO" id="GO:0002098">
    <property type="term" value="P:tRNA wobble uridine modification"/>
    <property type="evidence" value="ECO:0007669"/>
    <property type="project" value="TreeGrafter"/>
</dbReference>
<keyword evidence="5" id="KW-0808">Transferase</keyword>
<gene>
    <name evidence="5" type="primary">trmFO_22</name>
    <name evidence="5" type="ORF">SDC9_194874</name>
</gene>